<dbReference type="GO" id="GO:0003700">
    <property type="term" value="F:DNA-binding transcription factor activity"/>
    <property type="evidence" value="ECO:0007669"/>
    <property type="project" value="InterPro"/>
</dbReference>
<dbReference type="OrthoDB" id="4824114at2"/>
<dbReference type="STRING" id="593907.Celgi_2068"/>
<dbReference type="RefSeq" id="WP_013884087.1">
    <property type="nucleotide sequence ID" value="NC_015671.1"/>
</dbReference>
<gene>
    <name evidence="3" type="ordered locus">Celgi_2068</name>
</gene>
<dbReference type="HOGENOM" id="CLU_1021929_0_0_11"/>
<evidence type="ECO:0000313" key="3">
    <source>
        <dbReference type="EMBL" id="AEI12569.1"/>
    </source>
</evidence>
<evidence type="ECO:0000313" key="4">
    <source>
        <dbReference type="Proteomes" id="UP000000485"/>
    </source>
</evidence>
<evidence type="ECO:0000259" key="2">
    <source>
        <dbReference type="PROSITE" id="PS01124"/>
    </source>
</evidence>
<accession>F7ZZS6</accession>
<name>F7ZZS6_CELGA</name>
<feature type="domain" description="HTH araC/xylS-type" evidence="2">
    <location>
        <begin position="156"/>
        <end position="258"/>
    </location>
</feature>
<dbReference type="GO" id="GO:0043565">
    <property type="term" value="F:sequence-specific DNA binding"/>
    <property type="evidence" value="ECO:0007669"/>
    <property type="project" value="InterPro"/>
</dbReference>
<dbReference type="AlphaFoldDB" id="F7ZZS6"/>
<dbReference type="EMBL" id="CP002665">
    <property type="protein sequence ID" value="AEI12569.1"/>
    <property type="molecule type" value="Genomic_DNA"/>
</dbReference>
<feature type="compositionally biased region" description="Low complexity" evidence="1">
    <location>
        <begin position="50"/>
        <end position="60"/>
    </location>
</feature>
<dbReference type="KEGG" id="cga:Celgi_2068"/>
<dbReference type="PROSITE" id="PS01124">
    <property type="entry name" value="HTH_ARAC_FAMILY_2"/>
    <property type="match status" value="1"/>
</dbReference>
<dbReference type="eggNOG" id="COG2207">
    <property type="taxonomic scope" value="Bacteria"/>
</dbReference>
<organism evidence="3 4">
    <name type="scientific">Cellulomonas gilvus (strain ATCC 13127 / NRRL B-14078)</name>
    <name type="common">Cellvibrio gilvus</name>
    <dbReference type="NCBI Taxonomy" id="593907"/>
    <lineage>
        <taxon>Bacteria</taxon>
        <taxon>Bacillati</taxon>
        <taxon>Actinomycetota</taxon>
        <taxon>Actinomycetes</taxon>
        <taxon>Micrococcales</taxon>
        <taxon>Cellulomonadaceae</taxon>
        <taxon>Cellulomonas</taxon>
    </lineage>
</organism>
<protein>
    <recommendedName>
        <fullName evidence="2">HTH araC/xylS-type domain-containing protein</fullName>
    </recommendedName>
</protein>
<dbReference type="InterPro" id="IPR018060">
    <property type="entry name" value="HTH_AraC"/>
</dbReference>
<keyword evidence="4" id="KW-1185">Reference proteome</keyword>
<reference evidence="4" key="1">
    <citation type="submission" date="2011-04" db="EMBL/GenBank/DDBJ databases">
        <title>Complete sequence of Cellvibrio gilvus ATCC 13127.</title>
        <authorList>
            <person name="Lucas S."/>
            <person name="Han J."/>
            <person name="Lapidus A."/>
            <person name="Cheng J.-F."/>
            <person name="Goodwin L."/>
            <person name="Pitluck S."/>
            <person name="Peters L."/>
            <person name="Munk A."/>
            <person name="Detter J.C."/>
            <person name="Han C."/>
            <person name="Tapia R."/>
            <person name="Land M."/>
            <person name="Hauser L."/>
            <person name="Kyrpides N."/>
            <person name="Ivanova N."/>
            <person name="Ovchinnikova G."/>
            <person name="Pagani I."/>
            <person name="Mead D."/>
            <person name="Brumm P."/>
            <person name="Woyke T."/>
        </authorList>
    </citation>
    <scope>NUCLEOTIDE SEQUENCE [LARGE SCALE GENOMIC DNA]</scope>
    <source>
        <strain evidence="4">ATCC 13127 / NRRL B-14078</strain>
    </source>
</reference>
<dbReference type="Proteomes" id="UP000000485">
    <property type="component" value="Chromosome"/>
</dbReference>
<evidence type="ECO:0000256" key="1">
    <source>
        <dbReference type="SAM" id="MobiDB-lite"/>
    </source>
</evidence>
<feature type="region of interest" description="Disordered" evidence="1">
    <location>
        <begin position="44"/>
        <end position="66"/>
    </location>
</feature>
<dbReference type="Gene3D" id="1.10.10.60">
    <property type="entry name" value="Homeodomain-like"/>
    <property type="match status" value="1"/>
</dbReference>
<proteinExistence type="predicted"/>
<sequence>MATATVYRRLSGTHPELVEHAWVVTDQEGECELLLPDGRGLLQVTDGPPGTRADARTGATTRDEDGVRGLGTRPVVRRGGAGGVRLGLQLHPLALARLGVTGAVDTWLPLTDVLPAGVVAAARTALLAGDATAAARALEDGLAVRAAAVPVDDEVDRLAEALALADERRGLVTVTDLARALEVTVSDVHRWSVRHLGAPPAAYLAAVRFTGFVREAVGPGPVAPADVVAALRWYARAGQAPREVERFTGLTPVELHRLEERVVALTGEPPAVAAG</sequence>